<evidence type="ECO:0000313" key="2">
    <source>
        <dbReference type="Proteomes" id="UP001652504"/>
    </source>
</evidence>
<dbReference type="EMBL" id="JAOWKX010000001">
    <property type="protein sequence ID" value="MCV2883412.1"/>
    <property type="molecule type" value="Genomic_DNA"/>
</dbReference>
<sequence>MPLYTVTTKQALDAPSKQRIVNGITDTHCAVTLAPAMFVQVIFSFGIELRKGCKAHVLGSIRSGRSDDVKARLKTAFAKHIAEAMSINADLVQTELLDVPANCVIEGGAIMPEPGEEAAWLESYYQRYG</sequence>
<evidence type="ECO:0008006" key="3">
    <source>
        <dbReference type="Google" id="ProtNLM"/>
    </source>
</evidence>
<dbReference type="RefSeq" id="WP_263710612.1">
    <property type="nucleotide sequence ID" value="NZ_JAOWKX010000001.1"/>
</dbReference>
<organism evidence="1 2">
    <name type="scientific">Fluctibacter corallii</name>
    <dbReference type="NCBI Taxonomy" id="2984329"/>
    <lineage>
        <taxon>Bacteria</taxon>
        <taxon>Pseudomonadati</taxon>
        <taxon>Pseudomonadota</taxon>
        <taxon>Gammaproteobacteria</taxon>
        <taxon>Alteromonadales</taxon>
        <taxon>Alteromonadaceae</taxon>
        <taxon>Fluctibacter</taxon>
    </lineage>
</organism>
<reference evidence="1 2" key="1">
    <citation type="submission" date="2022-10" db="EMBL/GenBank/DDBJ databases">
        <title>Aestuariibacter sp. AA17 isolated from Montipora capitata coral fragment.</title>
        <authorList>
            <person name="Emsley S.A."/>
            <person name="Pfannmuller K.M."/>
            <person name="Loughran R.M."/>
            <person name="Shlafstein M."/>
            <person name="Papke E."/>
            <person name="Saw J.H."/>
            <person name="Ushijima B."/>
            <person name="Videau P."/>
        </authorList>
    </citation>
    <scope>NUCLEOTIDE SEQUENCE [LARGE SCALE GENOMIC DNA]</scope>
    <source>
        <strain evidence="1 2">AA17</strain>
    </source>
</reference>
<dbReference type="InterPro" id="IPR014347">
    <property type="entry name" value="Tautomerase/MIF_sf"/>
</dbReference>
<gene>
    <name evidence="1" type="ORF">OE749_01705</name>
</gene>
<accession>A0ABT3A486</accession>
<name>A0ABT3A486_9ALTE</name>
<protein>
    <recommendedName>
        <fullName evidence="3">Tautomerase cis-CaaD-like domain-containing protein</fullName>
    </recommendedName>
</protein>
<evidence type="ECO:0000313" key="1">
    <source>
        <dbReference type="EMBL" id="MCV2883412.1"/>
    </source>
</evidence>
<comment type="caution">
    <text evidence="1">The sequence shown here is derived from an EMBL/GenBank/DDBJ whole genome shotgun (WGS) entry which is preliminary data.</text>
</comment>
<dbReference type="SUPFAM" id="SSF55331">
    <property type="entry name" value="Tautomerase/MIF"/>
    <property type="match status" value="1"/>
</dbReference>
<proteinExistence type="predicted"/>
<keyword evidence="2" id="KW-1185">Reference proteome</keyword>
<dbReference type="Gene3D" id="3.30.429.10">
    <property type="entry name" value="Macrophage Migration Inhibitory Factor"/>
    <property type="match status" value="1"/>
</dbReference>
<dbReference type="Proteomes" id="UP001652504">
    <property type="component" value="Unassembled WGS sequence"/>
</dbReference>